<keyword evidence="5" id="KW-1185">Reference proteome</keyword>
<keyword evidence="3" id="KW-0732">Signal</keyword>
<evidence type="ECO:0000256" key="2">
    <source>
        <dbReference type="SAM" id="Phobius"/>
    </source>
</evidence>
<feature type="region of interest" description="Disordered" evidence="1">
    <location>
        <begin position="208"/>
        <end position="228"/>
    </location>
</feature>
<protein>
    <submittedName>
        <fullName evidence="4">Uncharacterized protein</fullName>
    </submittedName>
</protein>
<feature type="transmembrane region" description="Helical" evidence="2">
    <location>
        <begin position="171"/>
        <end position="194"/>
    </location>
</feature>
<evidence type="ECO:0000256" key="1">
    <source>
        <dbReference type="SAM" id="MobiDB-lite"/>
    </source>
</evidence>
<feature type="chain" id="PRO_5007866603" evidence="3">
    <location>
        <begin position="24"/>
        <end position="228"/>
    </location>
</feature>
<keyword evidence="2" id="KW-1133">Transmembrane helix</keyword>
<sequence length="228" mass="24158">MSATTAHAYLAALLLSCAFGIVAMSTGINALAKSNDQKRQLKHDVPSAVSVSVNTHDVLDSGIVVTVVCGLIAVVSFLSLVHALFFRLRVQKRNPNANSWGPFHTRHAPRAGAATLAFLSVWLFATLVPFTDFVANRAAKISASIGGTTLNASEIQAYQSALGLTSIYHKLGYLVAGTVLAWIALLFSSLASALSFHYARQASRGAVATGSGVPAGYDDEKTQQQRLR</sequence>
<evidence type="ECO:0000313" key="5">
    <source>
        <dbReference type="Proteomes" id="UP000076727"/>
    </source>
</evidence>
<name>A0A165SR62_9APHY</name>
<dbReference type="OrthoDB" id="2560085at2759"/>
<feature type="transmembrane region" description="Helical" evidence="2">
    <location>
        <begin position="111"/>
        <end position="130"/>
    </location>
</feature>
<dbReference type="STRING" id="1314783.A0A165SR62"/>
<dbReference type="EMBL" id="KV429041">
    <property type="protein sequence ID" value="KZT72368.1"/>
    <property type="molecule type" value="Genomic_DNA"/>
</dbReference>
<gene>
    <name evidence="4" type="ORF">DAEQUDRAFT_664440</name>
</gene>
<dbReference type="Proteomes" id="UP000076727">
    <property type="component" value="Unassembled WGS sequence"/>
</dbReference>
<evidence type="ECO:0000313" key="4">
    <source>
        <dbReference type="EMBL" id="KZT72368.1"/>
    </source>
</evidence>
<feature type="compositionally biased region" description="Basic and acidic residues" evidence="1">
    <location>
        <begin position="218"/>
        <end position="228"/>
    </location>
</feature>
<organism evidence="4 5">
    <name type="scientific">Daedalea quercina L-15889</name>
    <dbReference type="NCBI Taxonomy" id="1314783"/>
    <lineage>
        <taxon>Eukaryota</taxon>
        <taxon>Fungi</taxon>
        <taxon>Dikarya</taxon>
        <taxon>Basidiomycota</taxon>
        <taxon>Agaricomycotina</taxon>
        <taxon>Agaricomycetes</taxon>
        <taxon>Polyporales</taxon>
        <taxon>Fomitopsis</taxon>
    </lineage>
</organism>
<proteinExistence type="predicted"/>
<feature type="transmembrane region" description="Helical" evidence="2">
    <location>
        <begin position="63"/>
        <end position="90"/>
    </location>
</feature>
<keyword evidence="2" id="KW-0472">Membrane</keyword>
<accession>A0A165SR62</accession>
<dbReference type="AlphaFoldDB" id="A0A165SR62"/>
<reference evidence="4 5" key="1">
    <citation type="journal article" date="2016" name="Mol. Biol. Evol.">
        <title>Comparative Genomics of Early-Diverging Mushroom-Forming Fungi Provides Insights into the Origins of Lignocellulose Decay Capabilities.</title>
        <authorList>
            <person name="Nagy L.G."/>
            <person name="Riley R."/>
            <person name="Tritt A."/>
            <person name="Adam C."/>
            <person name="Daum C."/>
            <person name="Floudas D."/>
            <person name="Sun H."/>
            <person name="Yadav J.S."/>
            <person name="Pangilinan J."/>
            <person name="Larsson K.H."/>
            <person name="Matsuura K."/>
            <person name="Barry K."/>
            <person name="Labutti K."/>
            <person name="Kuo R."/>
            <person name="Ohm R.A."/>
            <person name="Bhattacharya S.S."/>
            <person name="Shirouzu T."/>
            <person name="Yoshinaga Y."/>
            <person name="Martin F.M."/>
            <person name="Grigoriev I.V."/>
            <person name="Hibbett D.S."/>
        </authorList>
    </citation>
    <scope>NUCLEOTIDE SEQUENCE [LARGE SCALE GENOMIC DNA]</scope>
    <source>
        <strain evidence="4 5">L-15889</strain>
    </source>
</reference>
<evidence type="ECO:0000256" key="3">
    <source>
        <dbReference type="SAM" id="SignalP"/>
    </source>
</evidence>
<keyword evidence="2" id="KW-0812">Transmembrane</keyword>
<feature type="signal peptide" evidence="3">
    <location>
        <begin position="1"/>
        <end position="23"/>
    </location>
</feature>